<dbReference type="EMBL" id="CP117256">
    <property type="protein sequence ID" value="WFR97773.1"/>
    <property type="molecule type" value="Genomic_DNA"/>
</dbReference>
<dbReference type="Proteomes" id="UP000249499">
    <property type="component" value="Plasmid pRt1078"/>
</dbReference>
<evidence type="ECO:0000313" key="2">
    <source>
        <dbReference type="Proteomes" id="UP000249499"/>
    </source>
</evidence>
<reference evidence="2" key="2">
    <citation type="journal article" date="2023" name="MicrobiologyOpen">
        <title>Genomics of the tumorigenes clade of the family Rhizobiaceae and description of Rhizobium rhododendri sp. nov.</title>
        <authorList>
            <person name="Kuzmanovic N."/>
            <person name="diCenzo G.C."/>
            <person name="Bunk B."/>
            <person name="Sproeer C."/>
            <person name="Fruehling A."/>
            <person name="Neumann-Schaal M."/>
            <person name="Overmann J."/>
            <person name="Smalla K."/>
        </authorList>
    </citation>
    <scope>NUCLEOTIDE SEQUENCE [LARGE SCALE GENOMIC DNA]</scope>
    <source>
        <strain evidence="2">1078</strain>
        <plasmid evidence="2">pRt1078</plasmid>
    </source>
</reference>
<reference evidence="1 2" key="1">
    <citation type="journal article" date="2018" name="Sci. Rep.">
        <title>Rhizobium tumorigenes sp. nov., a novel plant tumorigenic bacterium isolated from cane gall tumors on thornless blackberry.</title>
        <authorList>
            <person name="Kuzmanovi N."/>
            <person name="Smalla K."/>
            <person name="Gronow S."/>
            <person name="PuBawska J."/>
        </authorList>
    </citation>
    <scope>NUCLEOTIDE SEQUENCE [LARGE SCALE GENOMIC DNA]</scope>
    <source>
        <strain evidence="1 2">1078</strain>
    </source>
</reference>
<accession>A0AAF1KMB5</accession>
<keyword evidence="1" id="KW-0614">Plasmid</keyword>
<proteinExistence type="predicted"/>
<evidence type="ECO:0000313" key="1">
    <source>
        <dbReference type="EMBL" id="WFR97773.1"/>
    </source>
</evidence>
<name>A0AAF1KMB5_9HYPH</name>
<keyword evidence="2" id="KW-1185">Reference proteome</keyword>
<organism evidence="1 2">
    <name type="scientific">Rhizobium tumorigenes</name>
    <dbReference type="NCBI Taxonomy" id="2041385"/>
    <lineage>
        <taxon>Bacteria</taxon>
        <taxon>Pseudomonadati</taxon>
        <taxon>Pseudomonadota</taxon>
        <taxon>Alphaproteobacteria</taxon>
        <taxon>Hyphomicrobiales</taxon>
        <taxon>Rhizobiaceae</taxon>
        <taxon>Rhizobium/Agrobacterium group</taxon>
        <taxon>Rhizobium</taxon>
    </lineage>
</organism>
<dbReference type="RefSeq" id="WP_206423120.1">
    <property type="nucleotide sequence ID" value="NZ_CP117256.1"/>
</dbReference>
<sequence length="186" mass="20788">MGAYALRVGDSILPLSVDGTLPTAFGEWSFTENTVHHEQSTKLCGQQDLGHNYEIANQYTEATLWVGSHCLLQFDVAVLEKGRRLSPAEAKRHLTKLTQQMQLASCIRTLEQLAAKESNPILSGALDYRRKNKSSPQNMPPLFSGSSRFSNLIITRRPFRSSFVALGTPRIFGRCRPRAFTAFGMR</sequence>
<protein>
    <submittedName>
        <fullName evidence="1">Uncharacterized protein</fullName>
    </submittedName>
</protein>
<gene>
    <name evidence="1" type="ORF">PR017_17820</name>
</gene>
<dbReference type="KEGG" id="rtu:PR017_17820"/>
<dbReference type="AlphaFoldDB" id="A0AAF1KMB5"/>
<geneLocation type="plasmid" evidence="1 2">
    <name>pRt1078</name>
</geneLocation>